<dbReference type="GO" id="GO:0003677">
    <property type="term" value="F:DNA binding"/>
    <property type="evidence" value="ECO:0007669"/>
    <property type="project" value="InterPro"/>
</dbReference>
<reference evidence="3" key="1">
    <citation type="submission" date="2017-09" db="EMBL/GenBank/DDBJ databases">
        <authorList>
            <person name="Varghese N."/>
            <person name="Submissions S."/>
        </authorList>
    </citation>
    <scope>NUCLEOTIDE SEQUENCE [LARGE SCALE GENOMIC DNA]</scope>
    <source>
        <strain evidence="3">CGMCC 1.12641</strain>
    </source>
</reference>
<name>A0A285X804_9FLAO</name>
<dbReference type="PANTHER" id="PTHR33360">
    <property type="entry name" value="TRANSPOSASE FOR INSERTION SEQUENCE ELEMENT IS200"/>
    <property type="match status" value="1"/>
</dbReference>
<dbReference type="SUPFAM" id="SSF143422">
    <property type="entry name" value="Transposase IS200-like"/>
    <property type="match status" value="1"/>
</dbReference>
<evidence type="ECO:0000313" key="2">
    <source>
        <dbReference type="EMBL" id="SOC81453.1"/>
    </source>
</evidence>
<protein>
    <submittedName>
        <fullName evidence="2">REP element-mobilizing transposase RayT</fullName>
    </submittedName>
</protein>
<evidence type="ECO:0000259" key="1">
    <source>
        <dbReference type="SMART" id="SM01321"/>
    </source>
</evidence>
<accession>A0A285X804</accession>
<evidence type="ECO:0000313" key="3">
    <source>
        <dbReference type="Proteomes" id="UP000219193"/>
    </source>
</evidence>
<dbReference type="InterPro" id="IPR002686">
    <property type="entry name" value="Transposase_17"/>
</dbReference>
<dbReference type="Pfam" id="PF01797">
    <property type="entry name" value="Y1_Tnp"/>
    <property type="match status" value="1"/>
</dbReference>
<dbReference type="AlphaFoldDB" id="A0A285X804"/>
<dbReference type="GO" id="GO:0006313">
    <property type="term" value="P:DNA transposition"/>
    <property type="evidence" value="ECO:0007669"/>
    <property type="project" value="InterPro"/>
</dbReference>
<gene>
    <name evidence="2" type="ORF">SAMN06296241_3029</name>
</gene>
<dbReference type="PANTHER" id="PTHR33360:SF2">
    <property type="entry name" value="TRANSPOSASE FOR INSERTION SEQUENCE ELEMENT IS200"/>
    <property type="match status" value="1"/>
</dbReference>
<dbReference type="Proteomes" id="UP000219193">
    <property type="component" value="Unassembled WGS sequence"/>
</dbReference>
<feature type="domain" description="Transposase IS200-like" evidence="1">
    <location>
        <begin position="5"/>
        <end position="119"/>
    </location>
</feature>
<dbReference type="SMART" id="SM01321">
    <property type="entry name" value="Y1_Tnp"/>
    <property type="match status" value="1"/>
</dbReference>
<dbReference type="GO" id="GO:0004803">
    <property type="term" value="F:transposase activity"/>
    <property type="evidence" value="ECO:0007669"/>
    <property type="project" value="InterPro"/>
</dbReference>
<sequence>MPHSYNKIWIHAIWSTKDRRPLIEKSVEAEIYNYIKKEFQEIGCRVKMVNGMPDHIHCLFLLSPQKSIAEVIKQIKGSSSHYINSNDLTNDKFACQTGYAAFSVSESAVEKVFLYIQNQKEHHRKKTFQEEYKEFLKLYKIEQQPEE</sequence>
<dbReference type="InterPro" id="IPR036515">
    <property type="entry name" value="Transposase_17_sf"/>
</dbReference>
<proteinExistence type="predicted"/>
<dbReference type="Gene3D" id="3.30.70.1290">
    <property type="entry name" value="Transposase IS200-like"/>
    <property type="match status" value="1"/>
</dbReference>
<dbReference type="NCBIfam" id="NF033573">
    <property type="entry name" value="transpos_IS200"/>
    <property type="match status" value="1"/>
</dbReference>
<organism evidence="2 3">
    <name type="scientific">Salinimicrobium sediminis</name>
    <dbReference type="NCBI Taxonomy" id="1343891"/>
    <lineage>
        <taxon>Bacteria</taxon>
        <taxon>Pseudomonadati</taxon>
        <taxon>Bacteroidota</taxon>
        <taxon>Flavobacteriia</taxon>
        <taxon>Flavobacteriales</taxon>
        <taxon>Flavobacteriaceae</taxon>
        <taxon>Salinimicrobium</taxon>
    </lineage>
</organism>
<dbReference type="EMBL" id="OCMF01000005">
    <property type="protein sequence ID" value="SOC81453.1"/>
    <property type="molecule type" value="Genomic_DNA"/>
</dbReference>
<keyword evidence="3" id="KW-1185">Reference proteome</keyword>
<dbReference type="OrthoDB" id="9797997at2"/>
<dbReference type="RefSeq" id="WP_097057231.1">
    <property type="nucleotide sequence ID" value="NZ_OCMF01000005.1"/>
</dbReference>